<evidence type="ECO:0000256" key="7">
    <source>
        <dbReference type="ARBA" id="ARBA00047428"/>
    </source>
</evidence>
<dbReference type="PANTHER" id="PTHR43793:SF2">
    <property type="entry name" value="BIFUNCTIONAL PROTEIN HLDE"/>
    <property type="match status" value="1"/>
</dbReference>
<keyword evidence="4" id="KW-0547">Nucleotide-binding</keyword>
<evidence type="ECO:0000256" key="5">
    <source>
        <dbReference type="ARBA" id="ARBA00022840"/>
    </source>
</evidence>
<reference evidence="9 10" key="1">
    <citation type="submission" date="2018-10" db="EMBL/GenBank/DDBJ databases">
        <title>Genomic Encyclopedia of Type Strains, Phase IV (KMG-IV): sequencing the most valuable type-strain genomes for metagenomic binning, comparative biology and taxonomic classification.</title>
        <authorList>
            <person name="Goeker M."/>
        </authorList>
    </citation>
    <scope>NUCLEOTIDE SEQUENCE [LARGE SCALE GENOMIC DNA]</scope>
    <source>
        <strain evidence="9 10">DSM 15521</strain>
    </source>
</reference>
<protein>
    <recommendedName>
        <fullName evidence="1">D-glycero-beta-D-manno-heptose 1-phosphate adenylyltransferase</fullName>
        <ecNumber evidence="1">2.7.7.70</ecNumber>
    </recommendedName>
</protein>
<evidence type="ECO:0000256" key="1">
    <source>
        <dbReference type="ARBA" id="ARBA00012519"/>
    </source>
</evidence>
<feature type="domain" description="Cytidyltransferase-like" evidence="8">
    <location>
        <begin position="27"/>
        <end position="149"/>
    </location>
</feature>
<dbReference type="PANTHER" id="PTHR43793">
    <property type="entry name" value="FAD SYNTHASE"/>
    <property type="match status" value="1"/>
</dbReference>
<dbReference type="GO" id="GO:0016779">
    <property type="term" value="F:nucleotidyltransferase activity"/>
    <property type="evidence" value="ECO:0007669"/>
    <property type="project" value="UniProtKB-KW"/>
</dbReference>
<evidence type="ECO:0000256" key="4">
    <source>
        <dbReference type="ARBA" id="ARBA00022741"/>
    </source>
</evidence>
<evidence type="ECO:0000256" key="6">
    <source>
        <dbReference type="ARBA" id="ARBA00023277"/>
    </source>
</evidence>
<keyword evidence="3" id="KW-0548">Nucleotidyltransferase</keyword>
<dbReference type="GO" id="GO:0005975">
    <property type="term" value="P:carbohydrate metabolic process"/>
    <property type="evidence" value="ECO:0007669"/>
    <property type="project" value="InterPro"/>
</dbReference>
<evidence type="ECO:0000313" key="9">
    <source>
        <dbReference type="EMBL" id="RKQ63321.1"/>
    </source>
</evidence>
<sequence length="164" mass="18490">MVRVLRNLDQLKGLVEELRLKGKKIVFTNGCFDVLHAGHADYLERAKSFGDFLIVGMNSDSSIRKIKGEKRPIVPEDMRAKLLSSLKPVDLVFIFEEETPIEVIKAVRPDVLVKGADWPIEKIVGREFAGRVERIPFNYQISTTKIVERIVELYCSKTSGGTTA</sequence>
<gene>
    <name evidence="9" type="ORF">C7457_0189</name>
</gene>
<keyword evidence="10" id="KW-1185">Reference proteome</keyword>
<dbReference type="NCBIfam" id="TIGR00125">
    <property type="entry name" value="cyt_tran_rel"/>
    <property type="match status" value="1"/>
</dbReference>
<dbReference type="GO" id="GO:0005524">
    <property type="term" value="F:ATP binding"/>
    <property type="evidence" value="ECO:0007669"/>
    <property type="project" value="UniProtKB-KW"/>
</dbReference>
<evidence type="ECO:0000256" key="3">
    <source>
        <dbReference type="ARBA" id="ARBA00022695"/>
    </source>
</evidence>
<dbReference type="InterPro" id="IPR011914">
    <property type="entry name" value="RfaE_dom_II"/>
</dbReference>
<dbReference type="AlphaFoldDB" id="A0A420W7L9"/>
<organism evidence="9 10">
    <name type="scientific">Thermovibrio guaymasensis</name>
    <dbReference type="NCBI Taxonomy" id="240167"/>
    <lineage>
        <taxon>Bacteria</taxon>
        <taxon>Pseudomonadati</taxon>
        <taxon>Aquificota</taxon>
        <taxon>Aquificia</taxon>
        <taxon>Desulfurobacteriales</taxon>
        <taxon>Desulfurobacteriaceae</taxon>
        <taxon>Thermovibrio</taxon>
    </lineage>
</organism>
<evidence type="ECO:0000256" key="2">
    <source>
        <dbReference type="ARBA" id="ARBA00022679"/>
    </source>
</evidence>
<dbReference type="Gene3D" id="3.40.50.620">
    <property type="entry name" value="HUPs"/>
    <property type="match status" value="1"/>
</dbReference>
<dbReference type="RefSeq" id="WP_121169553.1">
    <property type="nucleotide sequence ID" value="NZ_RBIE01000001.1"/>
</dbReference>
<dbReference type="InterPro" id="IPR004821">
    <property type="entry name" value="Cyt_trans-like"/>
</dbReference>
<comment type="catalytic activity">
    <reaction evidence="7">
        <text>D-glycero-beta-D-manno-heptose 1-phosphate + ATP + H(+) = ADP-D-glycero-beta-D-manno-heptose + diphosphate</text>
        <dbReference type="Rhea" id="RHEA:27465"/>
        <dbReference type="ChEBI" id="CHEBI:15378"/>
        <dbReference type="ChEBI" id="CHEBI:30616"/>
        <dbReference type="ChEBI" id="CHEBI:33019"/>
        <dbReference type="ChEBI" id="CHEBI:59967"/>
        <dbReference type="ChEBI" id="CHEBI:61593"/>
        <dbReference type="EC" id="2.7.7.70"/>
    </reaction>
</comment>
<dbReference type="EC" id="2.7.7.70" evidence="1"/>
<dbReference type="EMBL" id="RBIE01000001">
    <property type="protein sequence ID" value="RKQ63321.1"/>
    <property type="molecule type" value="Genomic_DNA"/>
</dbReference>
<proteinExistence type="predicted"/>
<comment type="caution">
    <text evidence="9">The sequence shown here is derived from an EMBL/GenBank/DDBJ whole genome shotgun (WGS) entry which is preliminary data.</text>
</comment>
<keyword evidence="5" id="KW-0067">ATP-binding</keyword>
<dbReference type="InterPro" id="IPR050385">
    <property type="entry name" value="Archaeal_FAD_synthase"/>
</dbReference>
<dbReference type="NCBIfam" id="TIGR02199">
    <property type="entry name" value="rfaE_dom_II"/>
    <property type="match status" value="1"/>
</dbReference>
<evidence type="ECO:0000313" key="10">
    <source>
        <dbReference type="Proteomes" id="UP000280881"/>
    </source>
</evidence>
<keyword evidence="2 9" id="KW-0808">Transferase</keyword>
<dbReference type="SUPFAM" id="SSF52374">
    <property type="entry name" value="Nucleotidylyl transferase"/>
    <property type="match status" value="1"/>
</dbReference>
<name>A0A420W7L9_9BACT</name>
<evidence type="ECO:0000259" key="8">
    <source>
        <dbReference type="Pfam" id="PF01467"/>
    </source>
</evidence>
<dbReference type="GO" id="GO:0016773">
    <property type="term" value="F:phosphotransferase activity, alcohol group as acceptor"/>
    <property type="evidence" value="ECO:0007669"/>
    <property type="project" value="InterPro"/>
</dbReference>
<dbReference type="InterPro" id="IPR014729">
    <property type="entry name" value="Rossmann-like_a/b/a_fold"/>
</dbReference>
<dbReference type="Pfam" id="PF01467">
    <property type="entry name" value="CTP_transf_like"/>
    <property type="match status" value="1"/>
</dbReference>
<dbReference type="Proteomes" id="UP000280881">
    <property type="component" value="Unassembled WGS sequence"/>
</dbReference>
<keyword evidence="6" id="KW-0119">Carbohydrate metabolism</keyword>
<dbReference type="OrthoDB" id="9802794at2"/>
<accession>A0A420W7L9</accession>